<dbReference type="InterPro" id="IPR002178">
    <property type="entry name" value="PTS_EIIA_type-2_dom"/>
</dbReference>
<dbReference type="Gene3D" id="1.10.10.10">
    <property type="entry name" value="Winged helix-like DNA-binding domain superfamily/Winged helix DNA-binding domain"/>
    <property type="match status" value="2"/>
</dbReference>
<keyword evidence="2" id="KW-0677">Repeat</keyword>
<proteinExistence type="predicted"/>
<dbReference type="CDD" id="cd05568">
    <property type="entry name" value="PTS_IIB_bgl_like"/>
    <property type="match status" value="1"/>
</dbReference>
<evidence type="ECO:0000256" key="4">
    <source>
        <dbReference type="ARBA" id="ARBA00023163"/>
    </source>
</evidence>
<dbReference type="SUPFAM" id="SSF52794">
    <property type="entry name" value="PTS system IIB component-like"/>
    <property type="match status" value="1"/>
</dbReference>
<dbReference type="PANTHER" id="PTHR30185:SF18">
    <property type="entry name" value="TRANSCRIPTIONAL REGULATOR MTLR"/>
    <property type="match status" value="1"/>
</dbReference>
<dbReference type="Gene3D" id="3.40.930.10">
    <property type="entry name" value="Mannitol-specific EII, Chain A"/>
    <property type="match status" value="1"/>
</dbReference>
<dbReference type="InterPro" id="IPR016152">
    <property type="entry name" value="PTrfase/Anion_transptr"/>
</dbReference>
<dbReference type="InterPro" id="IPR013011">
    <property type="entry name" value="PTS_EIIB_2"/>
</dbReference>
<keyword evidence="9" id="KW-1185">Reference proteome</keyword>
<dbReference type="SUPFAM" id="SSF55804">
    <property type="entry name" value="Phoshotransferase/anion transport protein"/>
    <property type="match status" value="1"/>
</dbReference>
<dbReference type="InterPro" id="IPR036634">
    <property type="entry name" value="PRD_sf"/>
</dbReference>
<dbReference type="STRING" id="112248.SAMN05444392_10388"/>
<protein>
    <submittedName>
        <fullName evidence="8">Transcriptional antiterminator, BglG family</fullName>
    </submittedName>
</protein>
<keyword evidence="1" id="KW-0808">Transferase</keyword>
<dbReference type="OrthoDB" id="369398at2"/>
<gene>
    <name evidence="8" type="ORF">SAMN05444392_10388</name>
</gene>
<evidence type="ECO:0000259" key="5">
    <source>
        <dbReference type="PROSITE" id="PS51094"/>
    </source>
</evidence>
<feature type="domain" description="PRD" evidence="7">
    <location>
        <begin position="304"/>
        <end position="410"/>
    </location>
</feature>
<evidence type="ECO:0000256" key="2">
    <source>
        <dbReference type="ARBA" id="ARBA00022737"/>
    </source>
</evidence>
<dbReference type="InterPro" id="IPR036390">
    <property type="entry name" value="WH_DNA-bd_sf"/>
</dbReference>
<dbReference type="Gene3D" id="1.10.1790.10">
    <property type="entry name" value="PRD domain"/>
    <property type="match status" value="2"/>
</dbReference>
<dbReference type="Pfam" id="PF00874">
    <property type="entry name" value="PRD"/>
    <property type="match status" value="2"/>
</dbReference>
<dbReference type="PROSITE" id="PS00372">
    <property type="entry name" value="PTS_EIIA_TYPE_2_HIS"/>
    <property type="match status" value="1"/>
</dbReference>
<reference evidence="8 9" key="1">
    <citation type="submission" date="2016-11" db="EMBL/GenBank/DDBJ databases">
        <authorList>
            <person name="Jaros S."/>
            <person name="Januszkiewicz K."/>
            <person name="Wedrychowicz H."/>
        </authorList>
    </citation>
    <scope>NUCLEOTIDE SEQUENCE [LARGE SCALE GENOMIC DNA]</scope>
    <source>
        <strain evidence="8 9">DSM 44666</strain>
    </source>
</reference>
<accession>A0A1M4W856</accession>
<dbReference type="InterPro" id="IPR050661">
    <property type="entry name" value="BglG_antiterminators"/>
</dbReference>
<dbReference type="PROSITE" id="PS51094">
    <property type="entry name" value="PTS_EIIA_TYPE_2"/>
    <property type="match status" value="1"/>
</dbReference>
<keyword evidence="4" id="KW-0804">Transcription</keyword>
<evidence type="ECO:0000256" key="3">
    <source>
        <dbReference type="ARBA" id="ARBA00023015"/>
    </source>
</evidence>
<feature type="domain" description="PRD" evidence="7">
    <location>
        <begin position="192"/>
        <end position="297"/>
    </location>
</feature>
<dbReference type="PROSITE" id="PS51099">
    <property type="entry name" value="PTS_EIIB_TYPE_2"/>
    <property type="match status" value="1"/>
</dbReference>
<dbReference type="PANTHER" id="PTHR30185">
    <property type="entry name" value="CRYPTIC BETA-GLUCOSIDE BGL OPERON ANTITERMINATOR"/>
    <property type="match status" value="1"/>
</dbReference>
<dbReference type="RefSeq" id="WP_073154184.1">
    <property type="nucleotide sequence ID" value="NZ_FQVL01000003.1"/>
</dbReference>
<dbReference type="GO" id="GO:0006355">
    <property type="term" value="P:regulation of DNA-templated transcription"/>
    <property type="evidence" value="ECO:0007669"/>
    <property type="project" value="InterPro"/>
</dbReference>
<organism evidence="8 9">
    <name type="scientific">Seinonella peptonophila</name>
    <dbReference type="NCBI Taxonomy" id="112248"/>
    <lineage>
        <taxon>Bacteria</taxon>
        <taxon>Bacillati</taxon>
        <taxon>Bacillota</taxon>
        <taxon>Bacilli</taxon>
        <taxon>Bacillales</taxon>
        <taxon>Thermoactinomycetaceae</taxon>
        <taxon>Seinonella</taxon>
    </lineage>
</organism>
<sequence>MALTERRVRLKELLLSQGEPLTASQLSEKLGTNERVVRYDLQFVEDALKQEGYLLQKRPGVGIWVERIETDLLPVTAQEYVYSQQERKEIILFLLLNHDHPLTIPELSNTLDVSESTLFEDLRSVQKEATVYQLSLCSKRGIGYWIEGEEAKKRNASVEMFTRFINRVGTLTYFVHSQEDFPYTILYQFFTENVLQQFEPIARILMRIGQKHHIYLYEHALNHLLIYIGIMLYRCREGNVMETISRELEPIREHRYYASMQELREYINNTFEITLPDAEWVYLTVQLLGAKFRHFANMGVPSGDDWELAMQIASEFILYVEARLGMKLEDEELLSSLVLHMKSSLYRLKYEMVLRNPLLSDIKKQYPHIYDVTRNASQYLEQILRKHIPEEEVGFLTIHVGAAIERKKQRRREWKRVAIVCGSGIGTSGLLMATLQSHFPQLEIVNVYTSSSLNQQELDRIDFIITTIHLPNVQKPTLKVSPILTKDELDAIEKQLLYIEKIYADSALGVDGGKLPVLQDVLYSSTIRLDLEAKDWREATRIAGEILVQNEAVEERYVTEMVRNIEQLGPYVVIAPGVALPHARPEEGVHRVCMSLVRLKKAVEFGNPDNDPVKLIFALGGIDHESHLKIISQLVQILDDPTAVDCLMTGNLPQILQIIAHYSNQ</sequence>
<feature type="domain" description="PTS EIIA type-2" evidence="5">
    <location>
        <begin position="520"/>
        <end position="662"/>
    </location>
</feature>
<evidence type="ECO:0000256" key="1">
    <source>
        <dbReference type="ARBA" id="ARBA00022679"/>
    </source>
</evidence>
<dbReference type="GO" id="GO:0008982">
    <property type="term" value="F:protein-N(PI)-phosphohistidine-sugar phosphotransferase activity"/>
    <property type="evidence" value="ECO:0007669"/>
    <property type="project" value="InterPro"/>
</dbReference>
<evidence type="ECO:0000313" key="8">
    <source>
        <dbReference type="EMBL" id="SHE77406.1"/>
    </source>
</evidence>
<dbReference type="SUPFAM" id="SSF46785">
    <property type="entry name" value="Winged helix' DNA-binding domain"/>
    <property type="match status" value="2"/>
</dbReference>
<dbReference type="SUPFAM" id="SSF63520">
    <property type="entry name" value="PTS-regulatory domain, PRD"/>
    <property type="match status" value="2"/>
</dbReference>
<feature type="domain" description="PTS EIIB type-2" evidence="6">
    <location>
        <begin position="415"/>
        <end position="504"/>
    </location>
</feature>
<dbReference type="AlphaFoldDB" id="A0A1M4W856"/>
<dbReference type="InterPro" id="IPR011608">
    <property type="entry name" value="PRD"/>
</dbReference>
<dbReference type="CDD" id="cd00211">
    <property type="entry name" value="PTS_IIA_fru"/>
    <property type="match status" value="1"/>
</dbReference>
<dbReference type="PROSITE" id="PS51372">
    <property type="entry name" value="PRD_2"/>
    <property type="match status" value="2"/>
</dbReference>
<dbReference type="InterPro" id="IPR036388">
    <property type="entry name" value="WH-like_DNA-bd_sf"/>
</dbReference>
<keyword evidence="3" id="KW-0805">Transcription regulation</keyword>
<dbReference type="EMBL" id="FQVL01000003">
    <property type="protein sequence ID" value="SHE77406.1"/>
    <property type="molecule type" value="Genomic_DNA"/>
</dbReference>
<evidence type="ECO:0000259" key="7">
    <source>
        <dbReference type="PROSITE" id="PS51372"/>
    </source>
</evidence>
<dbReference type="GO" id="GO:0009401">
    <property type="term" value="P:phosphoenolpyruvate-dependent sugar phosphotransferase system"/>
    <property type="evidence" value="ECO:0007669"/>
    <property type="project" value="InterPro"/>
</dbReference>
<dbReference type="Gene3D" id="3.40.50.2300">
    <property type="match status" value="1"/>
</dbReference>
<evidence type="ECO:0000313" key="9">
    <source>
        <dbReference type="Proteomes" id="UP000184476"/>
    </source>
</evidence>
<dbReference type="InterPro" id="IPR036095">
    <property type="entry name" value="PTS_EIIB-like_sf"/>
</dbReference>
<evidence type="ECO:0000259" key="6">
    <source>
        <dbReference type="PROSITE" id="PS51099"/>
    </source>
</evidence>
<dbReference type="Proteomes" id="UP000184476">
    <property type="component" value="Unassembled WGS sequence"/>
</dbReference>
<name>A0A1M4W856_9BACL</name>
<dbReference type="Pfam" id="PF00359">
    <property type="entry name" value="PTS_EIIA_2"/>
    <property type="match status" value="1"/>
</dbReference>